<dbReference type="InterPro" id="IPR029618">
    <property type="entry name" value="CCDC172"/>
</dbReference>
<dbReference type="AlphaFoldDB" id="A0A4Y2BBC4"/>
<feature type="coiled-coil region" evidence="6">
    <location>
        <begin position="12"/>
        <end position="109"/>
    </location>
</feature>
<dbReference type="PANTHER" id="PTHR22419">
    <property type="entry name" value="COILED-COIL DOMAIN-CONTAINING PROTEIN 172"/>
    <property type="match status" value="1"/>
</dbReference>
<evidence type="ECO:0000313" key="7">
    <source>
        <dbReference type="EMBL" id="GBL89490.1"/>
    </source>
</evidence>
<evidence type="ECO:0000256" key="1">
    <source>
        <dbReference type="ARBA" id="ARBA00004496"/>
    </source>
</evidence>
<evidence type="ECO:0000313" key="8">
    <source>
        <dbReference type="Proteomes" id="UP000499080"/>
    </source>
</evidence>
<comment type="caution">
    <text evidence="7">The sequence shown here is derived from an EMBL/GenBank/DDBJ whole genome shotgun (WGS) entry which is preliminary data.</text>
</comment>
<keyword evidence="4" id="KW-0963">Cytoplasm</keyword>
<comment type="similarity">
    <text evidence="2">Belongs to the CCDC172 family.</text>
</comment>
<gene>
    <name evidence="7" type="ORF">AVEN_87832_1</name>
</gene>
<name>A0A4Y2BBC4_ARAVE</name>
<evidence type="ECO:0000256" key="6">
    <source>
        <dbReference type="SAM" id="Coils"/>
    </source>
</evidence>
<sequence>MTDNLEELFNNINQSEEESKVQQEYLEDLKSQIKTCENELKDAEQKCVYLQEATAKKVQRLCRREVLLKTLQIRHQLLLERIREMKIEKESLKKNLEEIKQKLATLRNEFCAEVTKFDEEYGFASKKGFTDIKNQTHGKDLGADKKDIPKSLQKHSNITVQELQKDMQDLEGIEALLFDVDFNYSQTG</sequence>
<dbReference type="Proteomes" id="UP000499080">
    <property type="component" value="Unassembled WGS sequence"/>
</dbReference>
<organism evidence="7 8">
    <name type="scientific">Araneus ventricosus</name>
    <name type="common">Orbweaver spider</name>
    <name type="synonym">Epeira ventricosa</name>
    <dbReference type="NCBI Taxonomy" id="182803"/>
    <lineage>
        <taxon>Eukaryota</taxon>
        <taxon>Metazoa</taxon>
        <taxon>Ecdysozoa</taxon>
        <taxon>Arthropoda</taxon>
        <taxon>Chelicerata</taxon>
        <taxon>Arachnida</taxon>
        <taxon>Araneae</taxon>
        <taxon>Araneomorphae</taxon>
        <taxon>Entelegynae</taxon>
        <taxon>Araneoidea</taxon>
        <taxon>Araneidae</taxon>
        <taxon>Araneus</taxon>
    </lineage>
</organism>
<evidence type="ECO:0000256" key="4">
    <source>
        <dbReference type="ARBA" id="ARBA00022490"/>
    </source>
</evidence>
<dbReference type="GO" id="GO:0005737">
    <property type="term" value="C:cytoplasm"/>
    <property type="evidence" value="ECO:0007669"/>
    <property type="project" value="UniProtKB-SubCell"/>
</dbReference>
<proteinExistence type="inferred from homology"/>
<keyword evidence="5 6" id="KW-0175">Coiled coil</keyword>
<evidence type="ECO:0000256" key="3">
    <source>
        <dbReference type="ARBA" id="ARBA00022327"/>
    </source>
</evidence>
<dbReference type="EMBL" id="BGPR01000065">
    <property type="protein sequence ID" value="GBL89490.1"/>
    <property type="molecule type" value="Genomic_DNA"/>
</dbReference>
<dbReference type="PANTHER" id="PTHR22419:SF2">
    <property type="entry name" value="COILED-COIL DOMAIN-CONTAINING PROTEIN 172"/>
    <property type="match status" value="1"/>
</dbReference>
<comment type="subcellular location">
    <subcellularLocation>
        <location evidence="1">Cytoplasm</location>
    </subcellularLocation>
</comment>
<keyword evidence="8" id="KW-1185">Reference proteome</keyword>
<accession>A0A4Y2BBC4</accession>
<protein>
    <recommendedName>
        <fullName evidence="3">Coiled-coil domain-containing protein 172</fullName>
    </recommendedName>
</protein>
<evidence type="ECO:0000256" key="5">
    <source>
        <dbReference type="ARBA" id="ARBA00023054"/>
    </source>
</evidence>
<dbReference type="OrthoDB" id="6429189at2759"/>
<reference evidence="7 8" key="1">
    <citation type="journal article" date="2019" name="Sci. Rep.">
        <title>Orb-weaving spider Araneus ventricosus genome elucidates the spidroin gene catalogue.</title>
        <authorList>
            <person name="Kono N."/>
            <person name="Nakamura H."/>
            <person name="Ohtoshi R."/>
            <person name="Moran D.A.P."/>
            <person name="Shinohara A."/>
            <person name="Yoshida Y."/>
            <person name="Fujiwara M."/>
            <person name="Mori M."/>
            <person name="Tomita M."/>
            <person name="Arakawa K."/>
        </authorList>
    </citation>
    <scope>NUCLEOTIDE SEQUENCE [LARGE SCALE GENOMIC DNA]</scope>
</reference>
<evidence type="ECO:0000256" key="2">
    <source>
        <dbReference type="ARBA" id="ARBA00008975"/>
    </source>
</evidence>